<dbReference type="EMBL" id="AQFT01000025">
    <property type="protein sequence ID" value="EMZ35838.1"/>
    <property type="molecule type" value="Genomic_DNA"/>
</dbReference>
<dbReference type="PATRIC" id="fig|1235802.3.peg.1039"/>
<sequence>MYSLTPQFPFLFPLVYHSLYYLKKFVTQQSCGELDPERLNWQSHQEYCHFLHEAKVHFDHSQRSRLTGEFAASREKLRLLNLDPVMKLLQPCYPPLGRPAINQTQILRSLILMLHQGYVSIAAWVEKLKSDSLPAFLIGCTPHSLPPLGSYYDFIDRLWLQDKQFYKSGRKECFPAHKNRKPAMKPGKGKKLPNRHPEITKIMANAAVSRDTFPFYYEKLLHEAFRVAAILPSIRRGLINKDGITLSGDGTCVHTHASPYGHKVCSCPAHKEKRCNCPRHFSDPDAHWGWDSDLGTYYFGYTLYMLSYHDSRLSVDLPLHIRLLDARRHDSVSGIVTLKEFRVLNPDITVQNLCFDSANDNYPTYNLCKTWGIRPFIDLNANRGMPKSIPDEIKVDKDGTPVCQAGYRMVYWGYCSGRSRCKWRCPLACNKVDACPCRDKCSKSSYGRCVYTKPDWDARLYPPVARGTQEYKKIYKNRTSCERVNNRILNDYHLHAMGIHRRKRYTFFAVIAGINIHADAWMKKQSKNIID</sequence>
<protein>
    <submittedName>
        <fullName evidence="1">Uncharacterized protein</fullName>
    </submittedName>
</protein>
<dbReference type="HOGENOM" id="CLU_032890_1_0_9"/>
<proteinExistence type="predicted"/>
<dbReference type="STRING" id="1235802.C823_00969"/>
<comment type="caution">
    <text evidence="1">The sequence shown here is derived from an EMBL/GenBank/DDBJ whole genome shotgun (WGS) entry which is preliminary data.</text>
</comment>
<evidence type="ECO:0000313" key="2">
    <source>
        <dbReference type="Proteomes" id="UP000012589"/>
    </source>
</evidence>
<accession>N2BBH6</accession>
<dbReference type="Proteomes" id="UP000012589">
    <property type="component" value="Unassembled WGS sequence"/>
</dbReference>
<reference evidence="1 2" key="1">
    <citation type="journal article" date="2014" name="Genome Announc.">
        <title>Draft genome sequences of the altered schaedler flora, a defined bacterial community from gnotobiotic mice.</title>
        <authorList>
            <person name="Wannemuehler M.J."/>
            <person name="Overstreet A.M."/>
            <person name="Ward D.V."/>
            <person name="Phillips G.J."/>
        </authorList>
    </citation>
    <scope>NUCLEOTIDE SEQUENCE [LARGE SCALE GENOMIC DNA]</scope>
    <source>
        <strain evidence="1 2">ASF492</strain>
    </source>
</reference>
<keyword evidence="2" id="KW-1185">Reference proteome</keyword>
<dbReference type="eggNOG" id="COG3039">
    <property type="taxonomic scope" value="Bacteria"/>
</dbReference>
<name>N2BBH6_9FIRM</name>
<gene>
    <name evidence="1" type="ORF">C823_00969</name>
</gene>
<dbReference type="AlphaFoldDB" id="N2BBH6"/>
<organism evidence="1 2">
    <name type="scientific">Eubacterium plexicaudatum ASF492</name>
    <dbReference type="NCBI Taxonomy" id="1235802"/>
    <lineage>
        <taxon>Bacteria</taxon>
        <taxon>Bacillati</taxon>
        <taxon>Bacillota</taxon>
        <taxon>Clostridia</taxon>
        <taxon>Eubacteriales</taxon>
        <taxon>Eubacteriaceae</taxon>
        <taxon>Eubacterium</taxon>
    </lineage>
</organism>
<evidence type="ECO:0000313" key="1">
    <source>
        <dbReference type="EMBL" id="EMZ35838.1"/>
    </source>
</evidence>